<dbReference type="GO" id="GO:0008289">
    <property type="term" value="F:lipid binding"/>
    <property type="evidence" value="ECO:0007669"/>
    <property type="project" value="InterPro"/>
</dbReference>
<dbReference type="Pfam" id="PF14368">
    <property type="entry name" value="LTP_2"/>
    <property type="match status" value="1"/>
</dbReference>
<feature type="compositionally biased region" description="Polar residues" evidence="9">
    <location>
        <begin position="136"/>
        <end position="145"/>
    </location>
</feature>
<keyword evidence="6" id="KW-1015">Disulfide bond</keyword>
<dbReference type="GO" id="GO:0005886">
    <property type="term" value="C:plasma membrane"/>
    <property type="evidence" value="ECO:0007669"/>
    <property type="project" value="UniProtKB-SubCell"/>
</dbReference>
<keyword evidence="4" id="KW-0472">Membrane</keyword>
<dbReference type="InterPro" id="IPR036312">
    <property type="entry name" value="Bifun_inhib/LTP/seed_sf"/>
</dbReference>
<evidence type="ECO:0000256" key="9">
    <source>
        <dbReference type="SAM" id="MobiDB-lite"/>
    </source>
</evidence>
<keyword evidence="5 10" id="KW-0732">Signal</keyword>
<feature type="domain" description="Bifunctional inhibitor/plant lipid transfer protein/seed storage helical" evidence="11">
    <location>
        <begin position="37"/>
        <end position="115"/>
    </location>
</feature>
<dbReference type="AlphaFoldDB" id="A0AAD9ZNB4"/>
<evidence type="ECO:0000256" key="5">
    <source>
        <dbReference type="ARBA" id="ARBA00022729"/>
    </source>
</evidence>
<keyword evidence="3" id="KW-1003">Cell membrane</keyword>
<evidence type="ECO:0000259" key="11">
    <source>
        <dbReference type="SMART" id="SM00499"/>
    </source>
</evidence>
<accession>A0AAD9ZNB4</accession>
<evidence type="ECO:0000256" key="3">
    <source>
        <dbReference type="ARBA" id="ARBA00022475"/>
    </source>
</evidence>
<feature type="chain" id="PRO_5041980433" description="Bifunctional inhibitor/plant lipid transfer protein/seed storage helical domain-containing protein" evidence="10">
    <location>
        <begin position="23"/>
        <end position="180"/>
    </location>
</feature>
<dbReference type="GO" id="GO:0098552">
    <property type="term" value="C:side of membrane"/>
    <property type="evidence" value="ECO:0007669"/>
    <property type="project" value="UniProtKB-KW"/>
</dbReference>
<dbReference type="InterPro" id="IPR000528">
    <property type="entry name" value="Plant_nsLTP"/>
</dbReference>
<keyword evidence="13" id="KW-1185">Reference proteome</keyword>
<feature type="signal peptide" evidence="10">
    <location>
        <begin position="1"/>
        <end position="22"/>
    </location>
</feature>
<sequence>MAARVSLLLIVTMLAAVDYSHCAHHHHVAAPAPAPDCQSLILNMADCLSFVSAGSIDSKPTGACCSGLKTVLQADAECLCEAFKSSASLGVTLNVTKALSLPTVCKLSAPSVSNCNLSLSPSGAPEMGPTTGGADSPSSIVGSNNVQAPAPAPGASASSVLSISFGPLVLALLVALFSSY</sequence>
<keyword evidence="4" id="KW-0336">GPI-anchor</keyword>
<evidence type="ECO:0000313" key="13">
    <source>
        <dbReference type="Proteomes" id="UP001281410"/>
    </source>
</evidence>
<organism evidence="12 13">
    <name type="scientific">Dipteronia sinensis</name>
    <dbReference type="NCBI Taxonomy" id="43782"/>
    <lineage>
        <taxon>Eukaryota</taxon>
        <taxon>Viridiplantae</taxon>
        <taxon>Streptophyta</taxon>
        <taxon>Embryophyta</taxon>
        <taxon>Tracheophyta</taxon>
        <taxon>Spermatophyta</taxon>
        <taxon>Magnoliopsida</taxon>
        <taxon>eudicotyledons</taxon>
        <taxon>Gunneridae</taxon>
        <taxon>Pentapetalae</taxon>
        <taxon>rosids</taxon>
        <taxon>malvids</taxon>
        <taxon>Sapindales</taxon>
        <taxon>Sapindaceae</taxon>
        <taxon>Hippocastanoideae</taxon>
        <taxon>Acereae</taxon>
        <taxon>Dipteronia</taxon>
    </lineage>
</organism>
<keyword evidence="7" id="KW-0325">Glycoprotein</keyword>
<dbReference type="PRINTS" id="PR00382">
    <property type="entry name" value="LIPIDTRNSFER"/>
</dbReference>
<evidence type="ECO:0000256" key="1">
    <source>
        <dbReference type="ARBA" id="ARBA00004609"/>
    </source>
</evidence>
<evidence type="ECO:0000313" key="12">
    <source>
        <dbReference type="EMBL" id="KAK3185032.1"/>
    </source>
</evidence>
<dbReference type="Proteomes" id="UP001281410">
    <property type="component" value="Unassembled WGS sequence"/>
</dbReference>
<comment type="caution">
    <text evidence="12">The sequence shown here is derived from an EMBL/GenBank/DDBJ whole genome shotgun (WGS) entry which is preliminary data.</text>
</comment>
<dbReference type="InterPro" id="IPR043325">
    <property type="entry name" value="LTSS"/>
</dbReference>
<dbReference type="InterPro" id="IPR016140">
    <property type="entry name" value="Bifunc_inhib/LTP/seed_store"/>
</dbReference>
<comment type="similarity">
    <text evidence="2">Belongs to the plant LTP family.</text>
</comment>
<dbReference type="SMART" id="SM00499">
    <property type="entry name" value="AAI"/>
    <property type="match status" value="1"/>
</dbReference>
<gene>
    <name evidence="12" type="ORF">Dsin_032318</name>
</gene>
<evidence type="ECO:0000256" key="7">
    <source>
        <dbReference type="ARBA" id="ARBA00023180"/>
    </source>
</evidence>
<evidence type="ECO:0000256" key="8">
    <source>
        <dbReference type="ARBA" id="ARBA00023288"/>
    </source>
</evidence>
<dbReference type="EMBL" id="JANJYJ010000010">
    <property type="protein sequence ID" value="KAK3185032.1"/>
    <property type="molecule type" value="Genomic_DNA"/>
</dbReference>
<name>A0AAD9ZNB4_9ROSI</name>
<dbReference type="GO" id="GO:0006869">
    <property type="term" value="P:lipid transport"/>
    <property type="evidence" value="ECO:0007669"/>
    <property type="project" value="InterPro"/>
</dbReference>
<comment type="subcellular location">
    <subcellularLocation>
        <location evidence="1">Cell membrane</location>
        <topology evidence="1">Lipid-anchor</topology>
        <topology evidence="1">GPI-anchor</topology>
    </subcellularLocation>
</comment>
<protein>
    <recommendedName>
        <fullName evidence="11">Bifunctional inhibitor/plant lipid transfer protein/seed storage helical domain-containing protein</fullName>
    </recommendedName>
</protein>
<dbReference type="PANTHER" id="PTHR33044">
    <property type="entry name" value="BIFUNCTIONAL INHIBITOR/LIPID-TRANSFER PROTEIN/SEED STORAGE 2S ALBUMIN SUPERFAMILY PROTEIN-RELATED"/>
    <property type="match status" value="1"/>
</dbReference>
<feature type="region of interest" description="Disordered" evidence="9">
    <location>
        <begin position="123"/>
        <end position="145"/>
    </location>
</feature>
<proteinExistence type="inferred from homology"/>
<dbReference type="CDD" id="cd00010">
    <property type="entry name" value="AAI_LTSS"/>
    <property type="match status" value="1"/>
</dbReference>
<evidence type="ECO:0000256" key="6">
    <source>
        <dbReference type="ARBA" id="ARBA00023157"/>
    </source>
</evidence>
<dbReference type="SUPFAM" id="SSF47699">
    <property type="entry name" value="Bifunctional inhibitor/lipid-transfer protein/seed storage 2S albumin"/>
    <property type="match status" value="1"/>
</dbReference>
<keyword evidence="8" id="KW-0449">Lipoprotein</keyword>
<reference evidence="12" key="1">
    <citation type="journal article" date="2023" name="Plant J.">
        <title>Genome sequences and population genomics provide insights into the demographic history, inbreeding, and mutation load of two 'living fossil' tree species of Dipteronia.</title>
        <authorList>
            <person name="Feng Y."/>
            <person name="Comes H.P."/>
            <person name="Chen J."/>
            <person name="Zhu S."/>
            <person name="Lu R."/>
            <person name="Zhang X."/>
            <person name="Li P."/>
            <person name="Qiu J."/>
            <person name="Olsen K.M."/>
            <person name="Qiu Y."/>
        </authorList>
    </citation>
    <scope>NUCLEOTIDE SEQUENCE</scope>
    <source>
        <strain evidence="12">NBL</strain>
    </source>
</reference>
<dbReference type="FunFam" id="1.10.110.10:FF:000001">
    <property type="entry name" value="Bifunctional inhibitor/lipid-transfer protein/seed storage 2S albumin superfamily protein"/>
    <property type="match status" value="1"/>
</dbReference>
<evidence type="ECO:0000256" key="4">
    <source>
        <dbReference type="ARBA" id="ARBA00022622"/>
    </source>
</evidence>
<evidence type="ECO:0000256" key="2">
    <source>
        <dbReference type="ARBA" id="ARBA00009748"/>
    </source>
</evidence>
<evidence type="ECO:0000256" key="10">
    <source>
        <dbReference type="SAM" id="SignalP"/>
    </source>
</evidence>
<dbReference type="Gene3D" id="1.10.110.10">
    <property type="entry name" value="Plant lipid-transfer and hydrophobic proteins"/>
    <property type="match status" value="1"/>
</dbReference>